<comment type="caution">
    <text evidence="2">The sequence shown here is derived from an EMBL/GenBank/DDBJ whole genome shotgun (WGS) entry which is preliminary data.</text>
</comment>
<dbReference type="SUPFAM" id="SSF57938">
    <property type="entry name" value="DnaJ/Hsp40 cysteine-rich domain"/>
    <property type="match status" value="1"/>
</dbReference>
<dbReference type="Proteomes" id="UP000253426">
    <property type="component" value="Unassembled WGS sequence"/>
</dbReference>
<accession>A0A366HFC4</accession>
<proteinExistence type="predicted"/>
<keyword evidence="3" id="KW-1185">Reference proteome</keyword>
<evidence type="ECO:0000256" key="1">
    <source>
        <dbReference type="SAM" id="Phobius"/>
    </source>
</evidence>
<sequence>MEQIAMIVGVLFILWLFDRVGRKKFVIPEGCELCKNCNGSGSGTCYYCNGSGREPGYTYGGEYCHRCEGKGVLRKCHVCDGDGYHTIRKGCLSSVIFFAAIAAGTSWGVVLLVT</sequence>
<dbReference type="InterPro" id="IPR036410">
    <property type="entry name" value="HSP_DnaJ_Cys-rich_dom_sf"/>
</dbReference>
<evidence type="ECO:0000313" key="3">
    <source>
        <dbReference type="Proteomes" id="UP000253426"/>
    </source>
</evidence>
<protein>
    <submittedName>
        <fullName evidence="2">Uncharacterized protein</fullName>
    </submittedName>
</protein>
<name>A0A366HFC4_9BACT</name>
<keyword evidence="1" id="KW-1133">Transmembrane helix</keyword>
<dbReference type="AlphaFoldDB" id="A0A366HFC4"/>
<organism evidence="2 3">
    <name type="scientific">Roseimicrobium gellanilyticum</name>
    <dbReference type="NCBI Taxonomy" id="748857"/>
    <lineage>
        <taxon>Bacteria</taxon>
        <taxon>Pseudomonadati</taxon>
        <taxon>Verrucomicrobiota</taxon>
        <taxon>Verrucomicrobiia</taxon>
        <taxon>Verrucomicrobiales</taxon>
        <taxon>Verrucomicrobiaceae</taxon>
        <taxon>Roseimicrobium</taxon>
    </lineage>
</organism>
<keyword evidence="1" id="KW-0812">Transmembrane</keyword>
<dbReference type="OrthoDB" id="10005490at2"/>
<feature type="transmembrane region" description="Helical" evidence="1">
    <location>
        <begin position="95"/>
        <end position="113"/>
    </location>
</feature>
<evidence type="ECO:0000313" key="2">
    <source>
        <dbReference type="EMBL" id="RBP41227.1"/>
    </source>
</evidence>
<reference evidence="2 3" key="1">
    <citation type="submission" date="2018-06" db="EMBL/GenBank/DDBJ databases">
        <title>Genomic Encyclopedia of Type Strains, Phase IV (KMG-IV): sequencing the most valuable type-strain genomes for metagenomic binning, comparative biology and taxonomic classification.</title>
        <authorList>
            <person name="Goeker M."/>
        </authorList>
    </citation>
    <scope>NUCLEOTIDE SEQUENCE [LARGE SCALE GENOMIC DNA]</scope>
    <source>
        <strain evidence="2 3">DSM 25532</strain>
    </source>
</reference>
<keyword evidence="1" id="KW-0472">Membrane</keyword>
<dbReference type="EMBL" id="QNRR01000007">
    <property type="protein sequence ID" value="RBP41227.1"/>
    <property type="molecule type" value="Genomic_DNA"/>
</dbReference>
<dbReference type="RefSeq" id="WP_113959876.1">
    <property type="nucleotide sequence ID" value="NZ_QNRR01000007.1"/>
</dbReference>
<gene>
    <name evidence="2" type="ORF">DES53_10758</name>
</gene>